<proteinExistence type="predicted"/>
<keyword evidence="4" id="KW-1185">Reference proteome</keyword>
<dbReference type="PANTHER" id="PTHR15034:SF5">
    <property type="entry name" value="DEATH DOMAIN-CONTAINING PROTEIN CRADD"/>
    <property type="match status" value="1"/>
</dbReference>
<dbReference type="Pfam" id="PF00619">
    <property type="entry name" value="CARD"/>
    <property type="match status" value="1"/>
</dbReference>
<dbReference type="CDD" id="cd01671">
    <property type="entry name" value="CARD"/>
    <property type="match status" value="1"/>
</dbReference>
<dbReference type="PROSITE" id="PS50209">
    <property type="entry name" value="CARD"/>
    <property type="match status" value="1"/>
</dbReference>
<dbReference type="InterPro" id="IPR001315">
    <property type="entry name" value="CARD"/>
</dbReference>
<name>A0A9W9Z1E9_9CNID</name>
<sequence length="141" mass="16774">MNDRHRDILRRHWSSLRRDLEPMKLLPLLVNVLDVTDEQEVKVKATREDRIDKLLEILPRRGPTAFDDFVKALQEMQPFLAAPLLQESEMEEMKTELNRARTHSARLREEVHLTRTGLEKEQQKHKKTVKELNELKACMKR</sequence>
<dbReference type="Proteomes" id="UP001163046">
    <property type="component" value="Unassembled WGS sequence"/>
</dbReference>
<comment type="caution">
    <text evidence="3">The sequence shown here is derived from an EMBL/GenBank/DDBJ whole genome shotgun (WGS) entry which is preliminary data.</text>
</comment>
<evidence type="ECO:0000313" key="4">
    <source>
        <dbReference type="Proteomes" id="UP001163046"/>
    </source>
</evidence>
<evidence type="ECO:0000256" key="1">
    <source>
        <dbReference type="SAM" id="Coils"/>
    </source>
</evidence>
<dbReference type="AlphaFoldDB" id="A0A9W9Z1E9"/>
<dbReference type="OrthoDB" id="5985683at2759"/>
<dbReference type="PANTHER" id="PTHR15034">
    <property type="entry name" value="DEATH DOMAIN-CONTAINING PROTEIN CRADD"/>
    <property type="match status" value="1"/>
</dbReference>
<protein>
    <recommendedName>
        <fullName evidence="2">CARD domain-containing protein</fullName>
    </recommendedName>
</protein>
<evidence type="ECO:0000259" key="2">
    <source>
        <dbReference type="PROSITE" id="PS50209"/>
    </source>
</evidence>
<feature type="coiled-coil region" evidence="1">
    <location>
        <begin position="90"/>
        <end position="138"/>
    </location>
</feature>
<accession>A0A9W9Z1E9</accession>
<feature type="domain" description="CARD" evidence="2">
    <location>
        <begin position="1"/>
        <end position="88"/>
    </location>
</feature>
<dbReference type="GO" id="GO:0002020">
    <property type="term" value="F:protease binding"/>
    <property type="evidence" value="ECO:0007669"/>
    <property type="project" value="InterPro"/>
</dbReference>
<organism evidence="3 4">
    <name type="scientific">Desmophyllum pertusum</name>
    <dbReference type="NCBI Taxonomy" id="174260"/>
    <lineage>
        <taxon>Eukaryota</taxon>
        <taxon>Metazoa</taxon>
        <taxon>Cnidaria</taxon>
        <taxon>Anthozoa</taxon>
        <taxon>Hexacorallia</taxon>
        <taxon>Scleractinia</taxon>
        <taxon>Caryophylliina</taxon>
        <taxon>Caryophylliidae</taxon>
        <taxon>Desmophyllum</taxon>
    </lineage>
</organism>
<dbReference type="Gene3D" id="1.10.533.10">
    <property type="entry name" value="Death Domain, Fas"/>
    <property type="match status" value="1"/>
</dbReference>
<dbReference type="EMBL" id="MU826840">
    <property type="protein sequence ID" value="KAJ7371918.1"/>
    <property type="molecule type" value="Genomic_DNA"/>
</dbReference>
<evidence type="ECO:0000313" key="3">
    <source>
        <dbReference type="EMBL" id="KAJ7371918.1"/>
    </source>
</evidence>
<dbReference type="GO" id="GO:0070513">
    <property type="term" value="F:death domain binding"/>
    <property type="evidence" value="ECO:0007669"/>
    <property type="project" value="InterPro"/>
</dbReference>
<keyword evidence="1" id="KW-0175">Coiled coil</keyword>
<gene>
    <name evidence="3" type="ORF">OS493_022015</name>
</gene>
<reference evidence="3" key="1">
    <citation type="submission" date="2023-01" db="EMBL/GenBank/DDBJ databases">
        <title>Genome assembly of the deep-sea coral Lophelia pertusa.</title>
        <authorList>
            <person name="Herrera S."/>
            <person name="Cordes E."/>
        </authorList>
    </citation>
    <scope>NUCLEOTIDE SEQUENCE</scope>
    <source>
        <strain evidence="3">USNM1676648</strain>
        <tissue evidence="3">Polyp</tissue>
    </source>
</reference>
<dbReference type="InterPro" id="IPR011029">
    <property type="entry name" value="DEATH-like_dom_sf"/>
</dbReference>
<dbReference type="GO" id="GO:0042981">
    <property type="term" value="P:regulation of apoptotic process"/>
    <property type="evidence" value="ECO:0007669"/>
    <property type="project" value="InterPro"/>
</dbReference>
<dbReference type="InterPro" id="IPR037939">
    <property type="entry name" value="CRADD"/>
</dbReference>
<dbReference type="SUPFAM" id="SSF47986">
    <property type="entry name" value="DEATH domain"/>
    <property type="match status" value="1"/>
</dbReference>